<dbReference type="Pfam" id="PF13968">
    <property type="entry name" value="DUF4220"/>
    <property type="match status" value="1"/>
</dbReference>
<keyword evidence="1" id="KW-1133">Transmembrane helix</keyword>
<organism evidence="3">
    <name type="scientific">Hordeum vulgare subsp. vulgare</name>
    <name type="common">Domesticated barley</name>
    <dbReference type="NCBI Taxonomy" id="112509"/>
    <lineage>
        <taxon>Eukaryota</taxon>
        <taxon>Viridiplantae</taxon>
        <taxon>Streptophyta</taxon>
        <taxon>Embryophyta</taxon>
        <taxon>Tracheophyta</taxon>
        <taxon>Spermatophyta</taxon>
        <taxon>Magnoliopsida</taxon>
        <taxon>Liliopsida</taxon>
        <taxon>Poales</taxon>
        <taxon>Poaceae</taxon>
        <taxon>BOP clade</taxon>
        <taxon>Pooideae</taxon>
        <taxon>Triticodae</taxon>
        <taxon>Triticeae</taxon>
        <taxon>Hordeinae</taxon>
        <taxon>Hordeum</taxon>
    </lineage>
</organism>
<dbReference type="Pfam" id="PF04578">
    <property type="entry name" value="DUF594"/>
    <property type="match status" value="1"/>
</dbReference>
<proteinExistence type="evidence at transcript level"/>
<sequence length="952" mass="109121">MAAPWMEDLVKWLSVYMFRIVPLLSLFVYLILAVFSDSRRRENKGLKRSWKKLLVWLAYQLTDWGPAYVISNLYLETSPREKMSIAFWVPFLLLHHARPDNISAYAMEDSKLWPRLFLLALLKSAGSFIIVYRCILAEHTASRFLCWASGIMLSLGILKYLESMLALWRSDMGRIRHSGLSGKQKLKLDGYGDHEKPSELEDEKALLVAHDLFEICKGAFCDYTVNMDRGVIIDMFWDDTWKNMCKVVEMELSLMYDILYTKAAVVHTWHGYTIRVASPPLTATALLLFFLQCKKGMKPIDQVVSYTLLCTTFVLDLRWLFKALASVWTHSYFKRMPHNWLKHTLWCQGGWKKLRYGGVSLLLSRVSLWLWTCACPKEPKSYRRWAGTLGQCNLLSQCTAGNRHNLYSIVRLAIPWEGHSSSRDFEWEDRSRGLEVPDNVKMLVFQNIWKKLFHDPAKLKTQQLRPTVSPPPPPPPPPDSPDVRCPVCGILLKYCTCVNPETFKPDGRCPGCEKIPDYCKCVPPRSQNPDEGCLAGVPDGPAGPPGCGKLPNHCICVHPGSLDPGRRCLDILYGPSGTPCPRERICNGLDDDPALCPQYPREWICNGVEDQAAPWQQYPWEQICIGVNNDPPRLPYPWQVHAGMRNAPFDVRPHHHPDEQAAEYSTDCWRYNRALPEPYEQVNLSRHVNTEASYEVVPPETKEEAVDIMKRTVPPDKNMEFPPELQEAILVWHIATDVFLLCSLTEESEDKKAIKQISDYMMFLIAKHPEMLPGLMLRSLHEKTLRALELIWKEAKHTSYTTKEKVVARWMLDNPNSAVWKGTQERGEDNPMSMSTVSDGTQLARMMLSPPPKKRGDEFTVIEVERLASWIPRLPELYNGVEDMLEFILDGWVRLLMFASMRCSRDSHAKRLSSGGELTTLVWIIAEHTEIDIVKKHLKSSPLRTLMDLPPQ</sequence>
<dbReference type="EMBL" id="AK366541">
    <property type="protein sequence ID" value="BAJ97744.1"/>
    <property type="molecule type" value="mRNA"/>
</dbReference>
<feature type="transmembrane region" description="Helical" evidence="1">
    <location>
        <begin position="53"/>
        <end position="75"/>
    </location>
</feature>
<dbReference type="Gramene" id="HORVU.MOREX.r3.1HG0088110.1">
    <property type="protein sequence ID" value="HORVU.MOREX.r3.1HG0088110.1.CDS1"/>
    <property type="gene ID" value="HORVU.MOREX.r3.1HG0088110"/>
</dbReference>
<keyword evidence="1" id="KW-0812">Transmembrane</keyword>
<feature type="transmembrane region" description="Helical" evidence="1">
    <location>
        <begin position="144"/>
        <end position="161"/>
    </location>
</feature>
<reference evidence="5" key="2">
    <citation type="journal article" date="2012" name="Nature">
        <title>A physical, genetic and functional sequence assembly of the barley genome.</title>
        <authorList>
            <consortium name="The International Barley Genome Sequencing Consortium"/>
            <person name="Mayer K.F."/>
            <person name="Waugh R."/>
            <person name="Brown J.W."/>
            <person name="Schulman A."/>
            <person name="Langridge P."/>
            <person name="Platzer M."/>
            <person name="Fincher G.B."/>
            <person name="Muehlbauer G.J."/>
            <person name="Sato K."/>
            <person name="Close T.J."/>
            <person name="Wise R.P."/>
            <person name="Stein N."/>
        </authorList>
    </citation>
    <scope>NUCLEOTIDE SEQUENCE [LARGE SCALE GENOMIC DNA]</scope>
    <source>
        <strain evidence="5">cv. Morex</strain>
    </source>
</reference>
<dbReference type="InterPro" id="IPR025315">
    <property type="entry name" value="DUF4220"/>
</dbReference>
<dbReference type="EnsemblPlants" id="HORVU.MOREX.r3.1HG0088110.1">
    <property type="protein sequence ID" value="HORVU.MOREX.r3.1HG0088110.1.CDS1"/>
    <property type="gene ID" value="HORVU.MOREX.r3.1HG0088110"/>
</dbReference>
<dbReference type="AlphaFoldDB" id="F2DRM3"/>
<reference evidence="3" key="1">
    <citation type="journal article" date="2011" name="Plant Physiol.">
        <title>Comprehensive sequence analysis of 24,783 barley full-length cDNAs derived from 12 clone libraries.</title>
        <authorList>
            <person name="Matsumoto T."/>
            <person name="Tanaka T."/>
            <person name="Sakai H."/>
            <person name="Amano N."/>
            <person name="Kanamori H."/>
            <person name="Kurita K."/>
            <person name="Kikuta A."/>
            <person name="Kamiya K."/>
            <person name="Yamamoto M."/>
            <person name="Ikawa H."/>
            <person name="Fujii N."/>
            <person name="Hori K."/>
            <person name="Itoh T."/>
            <person name="Sato K."/>
        </authorList>
    </citation>
    <scope>NUCLEOTIDE SEQUENCE</scope>
    <source>
        <tissue evidence="3">Shoot and root</tissue>
    </source>
</reference>
<dbReference type="Proteomes" id="UP000011116">
    <property type="component" value="Chromosome 1H"/>
</dbReference>
<keyword evidence="1" id="KW-0472">Membrane</keyword>
<reference evidence="4" key="3">
    <citation type="submission" date="2020-10" db="EMBL/GenBank/DDBJ databases">
        <authorList>
            <person name="Scholz U."/>
            <person name="Mascher M."/>
            <person name="Fiebig A."/>
        </authorList>
    </citation>
    <scope>NUCLEOTIDE SEQUENCE [LARGE SCALE GENOMIC DNA]</scope>
    <source>
        <strain evidence="4">cv. Morex</strain>
    </source>
</reference>
<feature type="transmembrane region" description="Helical" evidence="1">
    <location>
        <begin position="12"/>
        <end position="32"/>
    </location>
</feature>
<protein>
    <submittedName>
        <fullName evidence="3">Predicted protein</fullName>
    </submittedName>
</protein>
<feature type="transmembrane region" description="Helical" evidence="1">
    <location>
        <begin position="112"/>
        <end position="132"/>
    </location>
</feature>
<evidence type="ECO:0000313" key="4">
    <source>
        <dbReference type="EnsemblPlants" id="HORVU.MOREX.r3.1HG0088110.1.CDS1"/>
    </source>
</evidence>
<gene>
    <name evidence="4" type="primary">LOC123419608</name>
</gene>
<evidence type="ECO:0000313" key="3">
    <source>
        <dbReference type="EMBL" id="BAJ97744.1"/>
    </source>
</evidence>
<dbReference type="RefSeq" id="XP_044963133.1">
    <property type="nucleotide sequence ID" value="XM_045107198.1"/>
</dbReference>
<name>F2DRM3_HORVV</name>
<dbReference type="OrthoDB" id="694930at2759"/>
<evidence type="ECO:0000256" key="1">
    <source>
        <dbReference type="SAM" id="Phobius"/>
    </source>
</evidence>
<dbReference type="PANTHER" id="PTHR31325">
    <property type="entry name" value="OS01G0798800 PROTEIN-RELATED"/>
    <property type="match status" value="1"/>
</dbReference>
<dbReference type="InterPro" id="IPR007658">
    <property type="entry name" value="DUF594"/>
</dbReference>
<accession>F2DRM3</accession>
<evidence type="ECO:0000259" key="2">
    <source>
        <dbReference type="Pfam" id="PF13968"/>
    </source>
</evidence>
<dbReference type="HOGENOM" id="CLU_009180_5_1_1"/>
<keyword evidence="5" id="KW-1185">Reference proteome</keyword>
<feature type="domain" description="DUF4220" evidence="2">
    <location>
        <begin position="56"/>
        <end position="396"/>
    </location>
</feature>
<dbReference type="GeneID" id="123419608"/>
<reference evidence="4" key="4">
    <citation type="submission" date="2022-01" db="UniProtKB">
        <authorList>
            <consortium name="EnsemblPlants"/>
        </authorList>
    </citation>
    <scope>IDENTIFICATION</scope>
    <source>
        <strain evidence="4">subsp. vulgare</strain>
    </source>
</reference>
<evidence type="ECO:0000313" key="5">
    <source>
        <dbReference type="Proteomes" id="UP000011116"/>
    </source>
</evidence>
<dbReference type="KEGG" id="hvg:123419608"/>